<accession>A0A1I3LVG4</accession>
<dbReference type="AlphaFoldDB" id="A0A1I3LVG4"/>
<keyword evidence="2" id="KW-1185">Reference proteome</keyword>
<protein>
    <submittedName>
        <fullName evidence="1">Uncharacterized protein</fullName>
    </submittedName>
</protein>
<proteinExistence type="predicted"/>
<sequence>MAATKKLLISFDPSRPDSRKTDILIPWDRDSRRVLWGLNSGKEAELGVMIYVGQSISENDLFARLIDSGATISDIESTMTLLRSYVAALSVIKVGGVARVAPVDQAEPLKVDLELVAKSPAAYKS</sequence>
<dbReference type="EMBL" id="FOQD01000013">
    <property type="protein sequence ID" value="SFI88729.1"/>
    <property type="molecule type" value="Genomic_DNA"/>
</dbReference>
<dbReference type="STRING" id="1576369.SAMN05421753_11377"/>
<name>A0A1I3LVG4_9PLAN</name>
<evidence type="ECO:0000313" key="1">
    <source>
        <dbReference type="EMBL" id="SFI88729.1"/>
    </source>
</evidence>
<evidence type="ECO:0000313" key="2">
    <source>
        <dbReference type="Proteomes" id="UP000199518"/>
    </source>
</evidence>
<reference evidence="2" key="1">
    <citation type="submission" date="2016-10" db="EMBL/GenBank/DDBJ databases">
        <authorList>
            <person name="Varghese N."/>
            <person name="Submissions S."/>
        </authorList>
    </citation>
    <scope>NUCLEOTIDE SEQUENCE [LARGE SCALE GENOMIC DNA]</scope>
    <source>
        <strain evidence="2">DSM 26348</strain>
    </source>
</reference>
<gene>
    <name evidence="1" type="ORF">SAMN05421753_11377</name>
</gene>
<dbReference type="Proteomes" id="UP000199518">
    <property type="component" value="Unassembled WGS sequence"/>
</dbReference>
<organism evidence="1 2">
    <name type="scientific">Planctomicrobium piriforme</name>
    <dbReference type="NCBI Taxonomy" id="1576369"/>
    <lineage>
        <taxon>Bacteria</taxon>
        <taxon>Pseudomonadati</taxon>
        <taxon>Planctomycetota</taxon>
        <taxon>Planctomycetia</taxon>
        <taxon>Planctomycetales</taxon>
        <taxon>Planctomycetaceae</taxon>
        <taxon>Planctomicrobium</taxon>
    </lineage>
</organism>